<dbReference type="GO" id="GO:0071470">
    <property type="term" value="P:cellular response to osmotic stress"/>
    <property type="evidence" value="ECO:0007669"/>
    <property type="project" value="EnsemblFungi"/>
</dbReference>
<comment type="subcellular location">
    <subcellularLocation>
        <location evidence="1 8">Nucleus</location>
    </subcellularLocation>
</comment>
<organism evidence="14 15">
    <name type="scientific">Tortispora caseinolytica NRRL Y-17796</name>
    <dbReference type="NCBI Taxonomy" id="767744"/>
    <lineage>
        <taxon>Eukaryota</taxon>
        <taxon>Fungi</taxon>
        <taxon>Dikarya</taxon>
        <taxon>Ascomycota</taxon>
        <taxon>Saccharomycotina</taxon>
        <taxon>Trigonopsidomycetes</taxon>
        <taxon>Trigonopsidales</taxon>
        <taxon>Trigonopsidaceae</taxon>
        <taxon>Tortispora</taxon>
    </lineage>
</organism>
<dbReference type="GO" id="GO:0010520">
    <property type="term" value="P:regulation of reciprocal meiotic recombination"/>
    <property type="evidence" value="ECO:0007669"/>
    <property type="project" value="EnsemblFungi"/>
</dbReference>
<keyword evidence="6 8" id="KW-0804">Transcription</keyword>
<dbReference type="GO" id="GO:0000183">
    <property type="term" value="P:rDNA heterochromatin formation"/>
    <property type="evidence" value="ECO:0007669"/>
    <property type="project" value="EnsemblFungi"/>
</dbReference>
<dbReference type="Pfam" id="PF00569">
    <property type="entry name" value="ZZ"/>
    <property type="match status" value="1"/>
</dbReference>
<dbReference type="PROSITE" id="PS01357">
    <property type="entry name" value="ZF_ZZ_1"/>
    <property type="match status" value="1"/>
</dbReference>
<dbReference type="InterPro" id="IPR043145">
    <property type="entry name" value="Znf_ZZ_sf"/>
</dbReference>
<dbReference type="SMART" id="SM00291">
    <property type="entry name" value="ZnF_ZZ"/>
    <property type="match status" value="1"/>
</dbReference>
<dbReference type="PANTHER" id="PTHR12374">
    <property type="entry name" value="TRANSCRIPTIONAL ADAPTOR 2 ADA2 -RELATED"/>
    <property type="match status" value="1"/>
</dbReference>
<keyword evidence="4" id="KW-0862">Zinc</keyword>
<dbReference type="Gene3D" id="1.10.10.10">
    <property type="entry name" value="Winged helix-like DNA-binding domain superfamily/Winged helix DNA-binding domain"/>
    <property type="match status" value="1"/>
</dbReference>
<dbReference type="Pfam" id="PF22941">
    <property type="entry name" value="TADA2A-like_3rd"/>
    <property type="match status" value="1"/>
</dbReference>
<dbReference type="InterPro" id="IPR009057">
    <property type="entry name" value="Homeodomain-like_sf"/>
</dbReference>
<gene>
    <name evidence="14" type="ORF">CANCADRAFT_80929</name>
</gene>
<evidence type="ECO:0000256" key="5">
    <source>
        <dbReference type="ARBA" id="ARBA00023015"/>
    </source>
</evidence>
<evidence type="ECO:0000313" key="14">
    <source>
        <dbReference type="EMBL" id="ODV91997.1"/>
    </source>
</evidence>
<dbReference type="GO" id="GO:1990414">
    <property type="term" value="P:replication-born double-strand break repair via sister chromatid exchange"/>
    <property type="evidence" value="ECO:0007669"/>
    <property type="project" value="EnsemblFungi"/>
</dbReference>
<dbReference type="PIRSF" id="PIRSF025024">
    <property type="entry name" value="Transcriptional_adaptor_2"/>
    <property type="match status" value="1"/>
</dbReference>
<proteinExistence type="predicted"/>
<dbReference type="GO" id="GO:0000124">
    <property type="term" value="C:SAGA complex"/>
    <property type="evidence" value="ECO:0007669"/>
    <property type="project" value="EnsemblFungi"/>
</dbReference>
<evidence type="ECO:0000313" key="15">
    <source>
        <dbReference type="Proteomes" id="UP000095023"/>
    </source>
</evidence>
<protein>
    <recommendedName>
        <fullName evidence="8">Transcriptional adapter 2</fullName>
    </recommendedName>
</protein>
<sequence>MTVVHRKHAPVSAAQAAEPGVKFHCDVCSADCTHLVRIRCAECTDYDLCVPCFSSGAFSGKHRPWHDYTVIEQHAFPIIEEDWGADEELMLVEGSETLGLGNWQDVADHIGGRTKEEVELHYLKYYIWSDEFPIPSFKRKFDISSTEFLARKKARLDRRRKSAMPKGIGKPGASVPSCHEVQGYMPGRLEFETETENDAEIPIKDISFEPDDTEAETELKLTVLDIYNSRLTTRAEVKRTILEHGLLDFRKNMANDKKRSKEERDMLNKIKPFARLLTREDFQTFSEGILAELATRKRIAQLQEYRRNGITTLARAEKYERDKAHRLLATRNSFGASSSLSNGYSSSSSFGRYGGSISYSPLRRERAYMESRPRKQTVTPLDISNAPDVEFLSPEEQVLCSELRILPKPYIAIKETLFRELLRTGGILKKRTARELIKIDVNKTARIYEFFLEQKWLSA</sequence>
<feature type="domain" description="ZZ-type" evidence="11">
    <location>
        <begin position="20"/>
        <end position="76"/>
    </location>
</feature>
<dbReference type="InterPro" id="IPR041983">
    <property type="entry name" value="ADA2-like_ZZ"/>
</dbReference>
<dbReference type="GO" id="GO:0003682">
    <property type="term" value="F:chromatin binding"/>
    <property type="evidence" value="ECO:0007669"/>
    <property type="project" value="EnsemblFungi"/>
</dbReference>
<dbReference type="Pfam" id="PF00249">
    <property type="entry name" value="Myb_DNA-binding"/>
    <property type="match status" value="1"/>
</dbReference>
<evidence type="ECO:0000259" key="10">
    <source>
        <dbReference type="PROSITE" id="PS50090"/>
    </source>
</evidence>
<dbReference type="InterPro" id="IPR001005">
    <property type="entry name" value="SANT/Myb"/>
</dbReference>
<dbReference type="PROSITE" id="PS50934">
    <property type="entry name" value="SWIRM"/>
    <property type="match status" value="1"/>
</dbReference>
<dbReference type="Pfam" id="PF04433">
    <property type="entry name" value="SWIRM"/>
    <property type="match status" value="1"/>
</dbReference>
<feature type="domain" description="Myb-like" evidence="10">
    <location>
        <begin position="83"/>
        <end position="126"/>
    </location>
</feature>
<dbReference type="InterPro" id="IPR016827">
    <property type="entry name" value="Ada2/TADA2"/>
</dbReference>
<dbReference type="FunFam" id="1.10.10.10:FF:000087">
    <property type="entry name" value="Transcriptional adapter 2"/>
    <property type="match status" value="1"/>
</dbReference>
<keyword evidence="5 8" id="KW-0805">Transcription regulation</keyword>
<dbReference type="GO" id="GO:0001786">
    <property type="term" value="F:phosphatidylserine binding"/>
    <property type="evidence" value="ECO:0007669"/>
    <property type="project" value="EnsemblFungi"/>
</dbReference>
<feature type="domain" description="SWIRM" evidence="12">
    <location>
        <begin position="372"/>
        <end position="459"/>
    </location>
</feature>
<dbReference type="PANTHER" id="PTHR12374:SF20">
    <property type="entry name" value="TRANSCRIPTIONAL ADAPTER 2-ALPHA"/>
    <property type="match status" value="1"/>
</dbReference>
<evidence type="ECO:0000256" key="3">
    <source>
        <dbReference type="ARBA" id="ARBA00022771"/>
    </source>
</evidence>
<dbReference type="Proteomes" id="UP000095023">
    <property type="component" value="Unassembled WGS sequence"/>
</dbReference>
<dbReference type="InterPro" id="IPR017884">
    <property type="entry name" value="SANT_dom"/>
</dbReference>
<dbReference type="AlphaFoldDB" id="A0A1E4TJV2"/>
<evidence type="ECO:0000256" key="9">
    <source>
        <dbReference type="PROSITE-ProRule" id="PRU00228"/>
    </source>
</evidence>
<dbReference type="InterPro" id="IPR000433">
    <property type="entry name" value="Znf_ZZ"/>
</dbReference>
<evidence type="ECO:0000259" key="11">
    <source>
        <dbReference type="PROSITE" id="PS50135"/>
    </source>
</evidence>
<keyword evidence="7 8" id="KW-0539">Nucleus</keyword>
<dbReference type="SMART" id="SM00717">
    <property type="entry name" value="SANT"/>
    <property type="match status" value="1"/>
</dbReference>
<dbReference type="OrthoDB" id="270417at2759"/>
<dbReference type="GO" id="GO:0140671">
    <property type="term" value="C:ADA complex"/>
    <property type="evidence" value="ECO:0007669"/>
    <property type="project" value="EnsemblFungi"/>
</dbReference>
<dbReference type="PROSITE" id="PS51293">
    <property type="entry name" value="SANT"/>
    <property type="match status" value="1"/>
</dbReference>
<dbReference type="Gene3D" id="3.30.60.90">
    <property type="match status" value="1"/>
</dbReference>
<dbReference type="GO" id="GO:0008270">
    <property type="term" value="F:zinc ion binding"/>
    <property type="evidence" value="ECO:0007669"/>
    <property type="project" value="UniProtKB-KW"/>
</dbReference>
<dbReference type="GO" id="GO:0000781">
    <property type="term" value="C:chromosome, telomeric region"/>
    <property type="evidence" value="ECO:0007669"/>
    <property type="project" value="GOC"/>
</dbReference>
<evidence type="ECO:0000259" key="12">
    <source>
        <dbReference type="PROSITE" id="PS50934"/>
    </source>
</evidence>
<dbReference type="CDD" id="cd02335">
    <property type="entry name" value="ZZ_ADA2"/>
    <property type="match status" value="1"/>
</dbReference>
<dbReference type="EMBL" id="KV453841">
    <property type="protein sequence ID" value="ODV91997.1"/>
    <property type="molecule type" value="Genomic_DNA"/>
</dbReference>
<dbReference type="PROSITE" id="PS50090">
    <property type="entry name" value="MYB_LIKE"/>
    <property type="match status" value="1"/>
</dbReference>
<dbReference type="GO" id="GO:0005634">
    <property type="term" value="C:nucleus"/>
    <property type="evidence" value="ECO:0007669"/>
    <property type="project" value="UniProtKB-SubCell"/>
</dbReference>
<dbReference type="FunFam" id="3.30.60.90:FF:000008">
    <property type="entry name" value="Transcriptional adapter 2"/>
    <property type="match status" value="1"/>
</dbReference>
<dbReference type="InterPro" id="IPR036388">
    <property type="entry name" value="WH-like_DNA-bd_sf"/>
</dbReference>
<evidence type="ECO:0000256" key="6">
    <source>
        <dbReference type="ARBA" id="ARBA00023163"/>
    </source>
</evidence>
<dbReference type="InterPro" id="IPR007526">
    <property type="entry name" value="SWIRM"/>
</dbReference>
<evidence type="ECO:0000256" key="8">
    <source>
        <dbReference type="PIRNR" id="PIRNR025024"/>
    </source>
</evidence>
<evidence type="ECO:0000256" key="4">
    <source>
        <dbReference type="ARBA" id="ARBA00022833"/>
    </source>
</evidence>
<dbReference type="Gene3D" id="1.10.10.60">
    <property type="entry name" value="Homeodomain-like"/>
    <property type="match status" value="1"/>
</dbReference>
<accession>A0A1E4TJV2</accession>
<evidence type="ECO:0000256" key="2">
    <source>
        <dbReference type="ARBA" id="ARBA00022723"/>
    </source>
</evidence>
<evidence type="ECO:0000256" key="7">
    <source>
        <dbReference type="ARBA" id="ARBA00023242"/>
    </source>
</evidence>
<dbReference type="SUPFAM" id="SSF46689">
    <property type="entry name" value="Homeodomain-like"/>
    <property type="match status" value="2"/>
</dbReference>
<feature type="domain" description="SANT" evidence="13">
    <location>
        <begin position="78"/>
        <end position="130"/>
    </location>
</feature>
<keyword evidence="3 9" id="KW-0863">Zinc-finger</keyword>
<dbReference type="SUPFAM" id="SSF57850">
    <property type="entry name" value="RING/U-box"/>
    <property type="match status" value="1"/>
</dbReference>
<name>A0A1E4TJV2_9ASCO</name>
<evidence type="ECO:0000259" key="13">
    <source>
        <dbReference type="PROSITE" id="PS51293"/>
    </source>
</evidence>
<dbReference type="GO" id="GO:0046695">
    <property type="term" value="C:SLIK (SAGA-like) complex"/>
    <property type="evidence" value="ECO:0007669"/>
    <property type="project" value="EnsemblFungi"/>
</dbReference>
<dbReference type="GO" id="GO:0003713">
    <property type="term" value="F:transcription coactivator activity"/>
    <property type="evidence" value="ECO:0007669"/>
    <property type="project" value="EnsemblFungi"/>
</dbReference>
<dbReference type="FunFam" id="1.10.10.60:FF:000115">
    <property type="entry name" value="Transcriptional adapter 2"/>
    <property type="match status" value="1"/>
</dbReference>
<dbReference type="GO" id="GO:0006357">
    <property type="term" value="P:regulation of transcription by RNA polymerase II"/>
    <property type="evidence" value="ECO:0007669"/>
    <property type="project" value="EnsemblFungi"/>
</dbReference>
<dbReference type="CDD" id="cd00167">
    <property type="entry name" value="SANT"/>
    <property type="match status" value="1"/>
</dbReference>
<keyword evidence="2" id="KW-0479">Metal-binding</keyword>
<evidence type="ECO:0000256" key="1">
    <source>
        <dbReference type="ARBA" id="ARBA00004123"/>
    </source>
</evidence>
<reference evidence="15" key="1">
    <citation type="submission" date="2016-02" db="EMBL/GenBank/DDBJ databases">
        <title>Comparative genomics of biotechnologically important yeasts.</title>
        <authorList>
            <consortium name="DOE Joint Genome Institute"/>
            <person name="Riley R."/>
            <person name="Haridas S."/>
            <person name="Wolfe K.H."/>
            <person name="Lopes M.R."/>
            <person name="Hittinger C.T."/>
            <person name="Goker M."/>
            <person name="Salamov A."/>
            <person name="Wisecaver J."/>
            <person name="Long T.M."/>
            <person name="Aerts A.L."/>
            <person name="Barry K."/>
            <person name="Choi C."/>
            <person name="Clum A."/>
            <person name="Coughlan A.Y."/>
            <person name="Deshpande S."/>
            <person name="Douglass A.P."/>
            <person name="Hanson S.J."/>
            <person name="Klenk H.-P."/>
            <person name="Labutti K."/>
            <person name="Lapidus A."/>
            <person name="Lindquist E."/>
            <person name="Lipzen A."/>
            <person name="Meier-Kolthoff J.P."/>
            <person name="Ohm R.A."/>
            <person name="Otillar R.P."/>
            <person name="Pangilinan J."/>
            <person name="Peng Y."/>
            <person name="Rokas A."/>
            <person name="Rosa C.A."/>
            <person name="Scheuner C."/>
            <person name="Sibirny A.A."/>
            <person name="Slot J.C."/>
            <person name="Stielow J.B."/>
            <person name="Sun H."/>
            <person name="Kurtzman C.P."/>
            <person name="Blackwell M."/>
            <person name="Jeffries T.W."/>
            <person name="Grigoriev I.V."/>
        </authorList>
    </citation>
    <scope>NUCLEOTIDE SEQUENCE [LARGE SCALE GENOMIC DNA]</scope>
    <source>
        <strain evidence="15">NRRL Y-17796</strain>
    </source>
</reference>
<dbReference type="GO" id="GO:0031509">
    <property type="term" value="P:subtelomeric heterochromatin formation"/>
    <property type="evidence" value="ECO:0007669"/>
    <property type="project" value="EnsemblFungi"/>
</dbReference>
<keyword evidence="15" id="KW-1185">Reference proteome</keyword>
<dbReference type="PROSITE" id="PS50135">
    <property type="entry name" value="ZF_ZZ_2"/>
    <property type="match status" value="1"/>
</dbReference>
<dbReference type="InterPro" id="IPR055141">
    <property type="entry name" value="TADA2A_B-like_dom"/>
</dbReference>